<dbReference type="Gramene" id="ONIVA02G03510.1">
    <property type="protein sequence ID" value="ONIVA02G03510.1"/>
    <property type="gene ID" value="ONIVA02G03510"/>
</dbReference>
<protein>
    <submittedName>
        <fullName evidence="1">Uncharacterized protein</fullName>
    </submittedName>
</protein>
<sequence length="78" mass="8894">MIPQILISCLENREIIRCSDRVKIGTKRPLQKEEPQPPRYVLQRGVVIQLLLNERNPLRILLENSGTSIEANLGMGMV</sequence>
<reference evidence="1" key="2">
    <citation type="submission" date="2018-04" db="EMBL/GenBank/DDBJ databases">
        <title>OnivRS2 (Oryza nivara Reference Sequence Version 2).</title>
        <authorList>
            <person name="Zhang J."/>
            <person name="Kudrna D."/>
            <person name="Lee S."/>
            <person name="Talag J."/>
            <person name="Rajasekar S."/>
            <person name="Welchert J."/>
            <person name="Hsing Y.-I."/>
            <person name="Wing R.A."/>
        </authorList>
    </citation>
    <scope>NUCLEOTIDE SEQUENCE [LARGE SCALE GENOMIC DNA]</scope>
    <source>
        <strain evidence="1">SL10</strain>
    </source>
</reference>
<organism evidence="1">
    <name type="scientific">Oryza nivara</name>
    <name type="common">Indian wild rice</name>
    <name type="synonym">Oryza sativa f. spontanea</name>
    <dbReference type="NCBI Taxonomy" id="4536"/>
    <lineage>
        <taxon>Eukaryota</taxon>
        <taxon>Viridiplantae</taxon>
        <taxon>Streptophyta</taxon>
        <taxon>Embryophyta</taxon>
        <taxon>Tracheophyta</taxon>
        <taxon>Spermatophyta</taxon>
        <taxon>Magnoliopsida</taxon>
        <taxon>Liliopsida</taxon>
        <taxon>Poales</taxon>
        <taxon>Poaceae</taxon>
        <taxon>BOP clade</taxon>
        <taxon>Oryzoideae</taxon>
        <taxon>Oryzeae</taxon>
        <taxon>Oryzinae</taxon>
        <taxon>Oryza</taxon>
    </lineage>
</organism>
<evidence type="ECO:0000313" key="1">
    <source>
        <dbReference type="EnsemblPlants" id="ONIVA02G03510.1"/>
    </source>
</evidence>
<reference evidence="1" key="1">
    <citation type="submission" date="2015-04" db="UniProtKB">
        <authorList>
            <consortium name="EnsemblPlants"/>
        </authorList>
    </citation>
    <scope>IDENTIFICATION</scope>
    <source>
        <strain evidence="1">SL10</strain>
    </source>
</reference>
<proteinExistence type="predicted"/>
<dbReference type="HOGENOM" id="CLU_2626149_0_0_1"/>
<name>A0A0E0G137_ORYNI</name>
<dbReference type="EnsemblPlants" id="ONIVA02G03510.1">
    <property type="protein sequence ID" value="ONIVA02G03510.1"/>
    <property type="gene ID" value="ONIVA02G03510"/>
</dbReference>
<accession>A0A0E0G137</accession>
<evidence type="ECO:0000313" key="2">
    <source>
        <dbReference type="Proteomes" id="UP000006591"/>
    </source>
</evidence>
<dbReference type="Proteomes" id="UP000006591">
    <property type="component" value="Chromosome 2"/>
</dbReference>
<dbReference type="AlphaFoldDB" id="A0A0E0G137"/>
<keyword evidence="2" id="KW-1185">Reference proteome</keyword>